<gene>
    <name evidence="4" type="ORF">ZIOFF_009227</name>
</gene>
<dbReference type="PANTHER" id="PTHR21551:SF0">
    <property type="entry name" value="PROTEIN ASSOCIATED WITH TOPO II RELATED-1, ISOFORM A"/>
    <property type="match status" value="1"/>
</dbReference>
<accession>A0A8J5LXS7</accession>
<evidence type="ECO:0000256" key="2">
    <source>
        <dbReference type="ARBA" id="ARBA00022490"/>
    </source>
</evidence>
<feature type="compositionally biased region" description="Low complexity" evidence="3">
    <location>
        <begin position="101"/>
        <end position="120"/>
    </location>
</feature>
<proteinExistence type="predicted"/>
<dbReference type="GO" id="GO:0033962">
    <property type="term" value="P:P-body assembly"/>
    <property type="evidence" value="ECO:0007669"/>
    <property type="project" value="TreeGrafter"/>
</dbReference>
<feature type="compositionally biased region" description="Polar residues" evidence="3">
    <location>
        <begin position="121"/>
        <end position="131"/>
    </location>
</feature>
<dbReference type="GO" id="GO:0003723">
    <property type="term" value="F:RNA binding"/>
    <property type="evidence" value="ECO:0007669"/>
    <property type="project" value="TreeGrafter"/>
</dbReference>
<keyword evidence="2" id="KW-0963">Cytoplasm</keyword>
<feature type="region of interest" description="Disordered" evidence="3">
    <location>
        <begin position="72"/>
        <end position="145"/>
    </location>
</feature>
<evidence type="ECO:0000256" key="3">
    <source>
        <dbReference type="SAM" id="MobiDB-lite"/>
    </source>
</evidence>
<organism evidence="4 5">
    <name type="scientific">Zingiber officinale</name>
    <name type="common">Ginger</name>
    <name type="synonym">Amomum zingiber</name>
    <dbReference type="NCBI Taxonomy" id="94328"/>
    <lineage>
        <taxon>Eukaryota</taxon>
        <taxon>Viridiplantae</taxon>
        <taxon>Streptophyta</taxon>
        <taxon>Embryophyta</taxon>
        <taxon>Tracheophyta</taxon>
        <taxon>Spermatophyta</taxon>
        <taxon>Magnoliopsida</taxon>
        <taxon>Liliopsida</taxon>
        <taxon>Zingiberales</taxon>
        <taxon>Zingiberaceae</taxon>
        <taxon>Zingiber</taxon>
    </lineage>
</organism>
<feature type="compositionally biased region" description="Basic residues" evidence="3">
    <location>
        <begin position="291"/>
        <end position="304"/>
    </location>
</feature>
<protein>
    <recommendedName>
        <fullName evidence="6">Topoisomerase II-associated protein PAT1</fullName>
    </recommendedName>
</protein>
<evidence type="ECO:0000313" key="5">
    <source>
        <dbReference type="Proteomes" id="UP000734854"/>
    </source>
</evidence>
<dbReference type="GO" id="GO:0000932">
    <property type="term" value="C:P-body"/>
    <property type="evidence" value="ECO:0007669"/>
    <property type="project" value="UniProtKB-SubCell"/>
</dbReference>
<name>A0A8J5LXS7_ZINOF</name>
<dbReference type="Proteomes" id="UP000734854">
    <property type="component" value="Unassembled WGS sequence"/>
</dbReference>
<evidence type="ECO:0000256" key="1">
    <source>
        <dbReference type="ARBA" id="ARBA00004201"/>
    </source>
</evidence>
<reference evidence="4 5" key="1">
    <citation type="submission" date="2020-08" db="EMBL/GenBank/DDBJ databases">
        <title>Plant Genome Project.</title>
        <authorList>
            <person name="Zhang R.-G."/>
        </authorList>
    </citation>
    <scope>NUCLEOTIDE SEQUENCE [LARGE SCALE GENOMIC DNA]</scope>
    <source>
        <tissue evidence="4">Rhizome</tissue>
    </source>
</reference>
<evidence type="ECO:0008006" key="6">
    <source>
        <dbReference type="Google" id="ProtNLM"/>
    </source>
</evidence>
<keyword evidence="5" id="KW-1185">Reference proteome</keyword>
<feature type="region of interest" description="Disordered" evidence="3">
    <location>
        <begin position="290"/>
        <end position="318"/>
    </location>
</feature>
<dbReference type="PANTHER" id="PTHR21551">
    <property type="entry name" value="TOPOISOMERASE II-ASSOCIATED PROTEIN PAT1"/>
    <property type="match status" value="1"/>
</dbReference>
<sequence length="727" mass="81265">MQVEGLAYLSDSDDLASTFAKLNRVVSGPRTPGVIGDRGSFSRESSSTADWTQDEDYLNWIDQRILDAENVQEGKRWRSQPRPPSSQLSLSKPLYRASSDPQQPHYQQTFQPQQRQQYAQESTPSASSLFTSYDPHGEPSQSFSNLTKHLSIPSANTGVHFLGPTLASYTDPQQLLGRSVCGLHYAHDIARGVAHNPTTSSWARDYLLNHTGLFSGDDMSPNMLRHQLSLPSNLVASQILLQHQQHRLSQLQPYHLCFSHSQANLFHSHGSPSQMRNKLDLDIGVPGSRDNRHRASQKGKHHFQFSHESSDTGNMKVDNRRPQIRSKYMTSEEIESILKMQNAASRNNDPYTTDYYHQACLAKKSTGRPKCNFCPRSLKDLPSRSRGSSESHAHLQVDAVREVPLSSVHRPHPLLEVDMPSSKSSMKSLEQEPLVAARITIEDGISLLLDVDDIDRLLQFNPPQDGGLQLRRRRQISLDGLAAILNLVDPLGPSGAGYSGLNPKDDSVLLRIISLAKGRKLISRYLQLLDPRSNLARVVCMVVFRHLRFIFGGRSSDSSSSETIENLAQTVSLCVHNMDLSALSACLAAAVCSTEQPPLRPIGSASGDGATIVVKSVLDRATHLLSDRQAAGSYSISKWNFWRESFDAFFRLLTEYCRRKYDNIQQMLLDEASKDAIPVSEATIAMRREMPVDLLRSSLPHTSEHQQKDLIEFAEKLMPVMAFRDLQ</sequence>
<dbReference type="InterPro" id="IPR039900">
    <property type="entry name" value="Pat1-like"/>
</dbReference>
<comment type="subcellular location">
    <subcellularLocation>
        <location evidence="1">Cytoplasm</location>
        <location evidence="1">P-body</location>
    </subcellularLocation>
</comment>
<dbReference type="AlphaFoldDB" id="A0A8J5LXS7"/>
<dbReference type="GO" id="GO:0000290">
    <property type="term" value="P:deadenylation-dependent decapping of nuclear-transcribed mRNA"/>
    <property type="evidence" value="ECO:0007669"/>
    <property type="project" value="InterPro"/>
</dbReference>
<evidence type="ECO:0000313" key="4">
    <source>
        <dbReference type="EMBL" id="KAG6527134.1"/>
    </source>
</evidence>
<dbReference type="EMBL" id="JACMSC010000003">
    <property type="protein sequence ID" value="KAG6527134.1"/>
    <property type="molecule type" value="Genomic_DNA"/>
</dbReference>
<comment type="caution">
    <text evidence="4">The sequence shown here is derived from an EMBL/GenBank/DDBJ whole genome shotgun (WGS) entry which is preliminary data.</text>
</comment>